<dbReference type="RefSeq" id="WP_232011547.1">
    <property type="nucleotide sequence ID" value="NZ_LS483250.1"/>
</dbReference>
<protein>
    <recommendedName>
        <fullName evidence="3">Thiol-disulfide oxidoreductase</fullName>
    </recommendedName>
</protein>
<dbReference type="Pfam" id="PF04134">
    <property type="entry name" value="DCC1-like"/>
    <property type="match status" value="1"/>
</dbReference>
<dbReference type="Proteomes" id="UP000250163">
    <property type="component" value="Chromosome MORIYA"/>
</dbReference>
<reference evidence="2" key="1">
    <citation type="submission" date="2018-05" db="EMBL/GenBank/DDBJ databases">
        <authorList>
            <person name="Cea G.-C."/>
            <person name="William W."/>
        </authorList>
    </citation>
    <scope>NUCLEOTIDE SEQUENCE [LARGE SCALE GENOMIC DNA]</scope>
    <source>
        <strain evidence="2">DB21MT 5</strain>
    </source>
</reference>
<accession>A0A330LMV3</accession>
<evidence type="ECO:0000313" key="2">
    <source>
        <dbReference type="Proteomes" id="UP000250163"/>
    </source>
</evidence>
<dbReference type="InterPro" id="IPR007263">
    <property type="entry name" value="DCC1-like"/>
</dbReference>
<dbReference type="EMBL" id="LS483250">
    <property type="protein sequence ID" value="SQD77969.1"/>
    <property type="molecule type" value="Genomic_DNA"/>
</dbReference>
<dbReference type="AlphaFoldDB" id="A0A330LMV3"/>
<gene>
    <name evidence="1" type="ORF">MORIYA_1491</name>
</gene>
<name>A0A330LMV3_9GAMM</name>
<dbReference type="GO" id="GO:0015035">
    <property type="term" value="F:protein-disulfide reductase activity"/>
    <property type="evidence" value="ECO:0007669"/>
    <property type="project" value="InterPro"/>
</dbReference>
<sequence>MGDNGIQLTVYFDGACPRCVKDRDNYLKLAGSKAKQVYWFDITGQEQVLLALGIDPIKALTELHVKTSDGCILAELDAYIELMLRVSLLRPLAYLIGLPLLKPMLARYYHYLVTRRLKRTGRWPH</sequence>
<proteinExistence type="predicted"/>
<dbReference type="KEGG" id="mya:MORIYA_1491"/>
<evidence type="ECO:0008006" key="3">
    <source>
        <dbReference type="Google" id="ProtNLM"/>
    </source>
</evidence>
<organism evidence="1 2">
    <name type="scientific">Moritella yayanosii</name>
    <dbReference type="NCBI Taxonomy" id="69539"/>
    <lineage>
        <taxon>Bacteria</taxon>
        <taxon>Pseudomonadati</taxon>
        <taxon>Pseudomonadota</taxon>
        <taxon>Gammaproteobacteria</taxon>
        <taxon>Alteromonadales</taxon>
        <taxon>Moritellaceae</taxon>
        <taxon>Moritella</taxon>
    </lineage>
</organism>
<keyword evidence="2" id="KW-1185">Reference proteome</keyword>
<evidence type="ECO:0000313" key="1">
    <source>
        <dbReference type="EMBL" id="SQD77969.1"/>
    </source>
</evidence>